<evidence type="ECO:0000259" key="6">
    <source>
        <dbReference type="Pfam" id="PF09334"/>
    </source>
</evidence>
<name>A0A0L7QKV6_9HYME</name>
<dbReference type="GO" id="GO:0006431">
    <property type="term" value="P:methionyl-tRNA aminoacylation"/>
    <property type="evidence" value="ECO:0007669"/>
    <property type="project" value="InterPro"/>
</dbReference>
<evidence type="ECO:0000256" key="5">
    <source>
        <dbReference type="ARBA" id="ARBA00023146"/>
    </source>
</evidence>
<keyword evidence="8" id="KW-1185">Reference proteome</keyword>
<keyword evidence="2" id="KW-0547">Nucleotide-binding</keyword>
<gene>
    <name evidence="7" type="ORF">WH47_11291</name>
</gene>
<dbReference type="OrthoDB" id="24670at2759"/>
<sequence length="133" mass="14943">MTRTQTSCLYGKRNNFSDNAFQNTYITTPIFYVNAGPHIGHAYTAALADTVARFNSMLGHSVFLSTGTDEHGTKVQKAANAAGLPVPEYCTLVSHQFREMCNTFQVSYSNFIRTTEEQHEKAVCHFWVVKLIK</sequence>
<evidence type="ECO:0000313" key="8">
    <source>
        <dbReference type="Proteomes" id="UP000053825"/>
    </source>
</evidence>
<evidence type="ECO:0000256" key="1">
    <source>
        <dbReference type="ARBA" id="ARBA00022598"/>
    </source>
</evidence>
<feature type="domain" description="Methionyl/Leucyl tRNA synthetase" evidence="6">
    <location>
        <begin position="25"/>
        <end position="127"/>
    </location>
</feature>
<evidence type="ECO:0000256" key="3">
    <source>
        <dbReference type="ARBA" id="ARBA00022840"/>
    </source>
</evidence>
<dbReference type="Pfam" id="PF09334">
    <property type="entry name" value="tRNA-synt_1g"/>
    <property type="match status" value="1"/>
</dbReference>
<dbReference type="SUPFAM" id="SSF52374">
    <property type="entry name" value="Nucleotidylyl transferase"/>
    <property type="match status" value="1"/>
</dbReference>
<dbReference type="InterPro" id="IPR015413">
    <property type="entry name" value="Methionyl/Leucyl_tRNA_Synth"/>
</dbReference>
<dbReference type="InterPro" id="IPR014729">
    <property type="entry name" value="Rossmann-like_a/b/a_fold"/>
</dbReference>
<dbReference type="PANTHER" id="PTHR43326:SF1">
    <property type="entry name" value="METHIONINE--TRNA LIGASE, MITOCHONDRIAL"/>
    <property type="match status" value="1"/>
</dbReference>
<dbReference type="GO" id="GO:0004825">
    <property type="term" value="F:methionine-tRNA ligase activity"/>
    <property type="evidence" value="ECO:0007669"/>
    <property type="project" value="InterPro"/>
</dbReference>
<keyword evidence="1 7" id="KW-0436">Ligase</keyword>
<dbReference type="Proteomes" id="UP000053825">
    <property type="component" value="Unassembled WGS sequence"/>
</dbReference>
<accession>A0A0L7QKV6</accession>
<keyword evidence="3" id="KW-0067">ATP-binding</keyword>
<protein>
    <submittedName>
        <fullName evidence="7">Methionine--tRNA ligase, mitochondrial</fullName>
    </submittedName>
</protein>
<evidence type="ECO:0000256" key="2">
    <source>
        <dbReference type="ARBA" id="ARBA00022741"/>
    </source>
</evidence>
<keyword evidence="5" id="KW-0030">Aminoacyl-tRNA synthetase</keyword>
<dbReference type="InterPro" id="IPR023457">
    <property type="entry name" value="Met-tRNA_synth_2"/>
</dbReference>
<dbReference type="STRING" id="597456.A0A0L7QKV6"/>
<dbReference type="Gene3D" id="3.40.50.620">
    <property type="entry name" value="HUPs"/>
    <property type="match status" value="1"/>
</dbReference>
<proteinExistence type="predicted"/>
<reference evidence="7 8" key="1">
    <citation type="submission" date="2015-07" db="EMBL/GenBank/DDBJ databases">
        <title>The genome of Habropoda laboriosa.</title>
        <authorList>
            <person name="Pan H."/>
            <person name="Kapheim K."/>
        </authorList>
    </citation>
    <scope>NUCLEOTIDE SEQUENCE [LARGE SCALE GENOMIC DNA]</scope>
    <source>
        <strain evidence="7">0110345459</strain>
    </source>
</reference>
<dbReference type="InterPro" id="IPR033911">
    <property type="entry name" value="MetRS_core"/>
</dbReference>
<dbReference type="PRINTS" id="PR01041">
    <property type="entry name" value="TRNASYNTHMET"/>
</dbReference>
<evidence type="ECO:0000313" key="7">
    <source>
        <dbReference type="EMBL" id="KOC59215.1"/>
    </source>
</evidence>
<dbReference type="GO" id="GO:0005524">
    <property type="term" value="F:ATP binding"/>
    <property type="evidence" value="ECO:0007669"/>
    <property type="project" value="UniProtKB-KW"/>
</dbReference>
<evidence type="ECO:0000256" key="4">
    <source>
        <dbReference type="ARBA" id="ARBA00022917"/>
    </source>
</evidence>
<keyword evidence="4" id="KW-0648">Protein biosynthesis</keyword>
<dbReference type="PANTHER" id="PTHR43326">
    <property type="entry name" value="METHIONYL-TRNA SYNTHETASE"/>
    <property type="match status" value="1"/>
</dbReference>
<dbReference type="AlphaFoldDB" id="A0A0L7QKV6"/>
<dbReference type="EMBL" id="KQ414940">
    <property type="protein sequence ID" value="KOC59215.1"/>
    <property type="molecule type" value="Genomic_DNA"/>
</dbReference>
<organism evidence="7 8">
    <name type="scientific">Habropoda laboriosa</name>
    <dbReference type="NCBI Taxonomy" id="597456"/>
    <lineage>
        <taxon>Eukaryota</taxon>
        <taxon>Metazoa</taxon>
        <taxon>Ecdysozoa</taxon>
        <taxon>Arthropoda</taxon>
        <taxon>Hexapoda</taxon>
        <taxon>Insecta</taxon>
        <taxon>Pterygota</taxon>
        <taxon>Neoptera</taxon>
        <taxon>Endopterygota</taxon>
        <taxon>Hymenoptera</taxon>
        <taxon>Apocrita</taxon>
        <taxon>Aculeata</taxon>
        <taxon>Apoidea</taxon>
        <taxon>Anthophila</taxon>
        <taxon>Apidae</taxon>
        <taxon>Habropoda</taxon>
    </lineage>
</organism>